<evidence type="ECO:0000256" key="4">
    <source>
        <dbReference type="ARBA" id="ARBA00022781"/>
    </source>
</evidence>
<dbReference type="GO" id="GO:0000221">
    <property type="term" value="C:vacuolar proton-transporting V-type ATPase, V1 domain"/>
    <property type="evidence" value="ECO:0007669"/>
    <property type="project" value="TreeGrafter"/>
</dbReference>
<dbReference type="GO" id="GO:0097401">
    <property type="term" value="P:synaptic vesicle lumen acidification"/>
    <property type="evidence" value="ECO:0007669"/>
    <property type="project" value="TreeGrafter"/>
</dbReference>
<dbReference type="FunFam" id="1.20.5.2950:FF:000001">
    <property type="entry name" value="V-type proton ATPase subunit G"/>
    <property type="match status" value="1"/>
</dbReference>
<dbReference type="Pfam" id="PF03179">
    <property type="entry name" value="V-ATPase_G"/>
    <property type="match status" value="1"/>
</dbReference>
<evidence type="ECO:0000256" key="6">
    <source>
        <dbReference type="ARBA" id="ARBA00023136"/>
    </source>
</evidence>
<dbReference type="GO" id="GO:0016887">
    <property type="term" value="F:ATP hydrolysis activity"/>
    <property type="evidence" value="ECO:0007669"/>
    <property type="project" value="TreeGrafter"/>
</dbReference>
<dbReference type="EMBL" id="BEZZ01001797">
    <property type="protein sequence ID" value="GCC20481.1"/>
    <property type="molecule type" value="Genomic_DNA"/>
</dbReference>
<comment type="caution">
    <text evidence="9">The sequence shown here is derived from an EMBL/GenBank/DDBJ whole genome shotgun (WGS) entry which is preliminary data.</text>
</comment>
<keyword evidence="7" id="KW-0175">Coiled coil</keyword>
<keyword evidence="3" id="KW-0813">Transport</keyword>
<dbReference type="OrthoDB" id="250802at2759"/>
<evidence type="ECO:0000256" key="8">
    <source>
        <dbReference type="SAM" id="Phobius"/>
    </source>
</evidence>
<dbReference type="NCBIfam" id="TIGR01147">
    <property type="entry name" value="V_ATP_synt_G"/>
    <property type="match status" value="1"/>
</dbReference>
<evidence type="ECO:0000256" key="2">
    <source>
        <dbReference type="ARBA" id="ARBA00010066"/>
    </source>
</evidence>
<proteinExistence type="inferred from homology"/>
<feature type="coiled-coil region" evidence="7">
    <location>
        <begin position="8"/>
        <end position="53"/>
    </location>
</feature>
<gene>
    <name evidence="9" type="ORF">chiPu_0019041</name>
</gene>
<keyword evidence="6 8" id="KW-0472">Membrane</keyword>
<comment type="similarity">
    <text evidence="2">Belongs to the V-ATPase G subunit family.</text>
</comment>
<dbReference type="GO" id="GO:0046961">
    <property type="term" value="F:proton-transporting ATPase activity, rotational mechanism"/>
    <property type="evidence" value="ECO:0007669"/>
    <property type="project" value="InterPro"/>
</dbReference>
<reference evidence="9 10" key="1">
    <citation type="journal article" date="2018" name="Nat. Ecol. Evol.">
        <title>Shark genomes provide insights into elasmobranch evolution and the origin of vertebrates.</title>
        <authorList>
            <person name="Hara Y"/>
            <person name="Yamaguchi K"/>
            <person name="Onimaru K"/>
            <person name="Kadota M"/>
            <person name="Koyanagi M"/>
            <person name="Keeley SD"/>
            <person name="Tatsumi K"/>
            <person name="Tanaka K"/>
            <person name="Motone F"/>
            <person name="Kageyama Y"/>
            <person name="Nozu R"/>
            <person name="Adachi N"/>
            <person name="Nishimura O"/>
            <person name="Nakagawa R"/>
            <person name="Tanegashima C"/>
            <person name="Kiyatake I"/>
            <person name="Matsumoto R"/>
            <person name="Murakumo K"/>
            <person name="Nishida K"/>
            <person name="Terakita A"/>
            <person name="Kuratani S"/>
            <person name="Sato K"/>
            <person name="Hyodo S Kuraku.S."/>
        </authorList>
    </citation>
    <scope>NUCLEOTIDE SEQUENCE [LARGE SCALE GENOMIC DNA]</scope>
</reference>
<accession>A0A401RQI1</accession>
<evidence type="ECO:0008006" key="11">
    <source>
        <dbReference type="Google" id="ProtNLM"/>
    </source>
</evidence>
<dbReference type="STRING" id="137246.A0A401RQI1"/>
<keyword evidence="4" id="KW-0375">Hydrogen ion transport</keyword>
<dbReference type="InterPro" id="IPR005124">
    <property type="entry name" value="V-ATPase_G"/>
</dbReference>
<keyword evidence="10" id="KW-1185">Reference proteome</keyword>
<evidence type="ECO:0000313" key="10">
    <source>
        <dbReference type="Proteomes" id="UP000287033"/>
    </source>
</evidence>
<dbReference type="Proteomes" id="UP000287033">
    <property type="component" value="Unassembled WGS sequence"/>
</dbReference>
<dbReference type="GO" id="GO:0030672">
    <property type="term" value="C:synaptic vesicle membrane"/>
    <property type="evidence" value="ECO:0007669"/>
    <property type="project" value="TreeGrafter"/>
</dbReference>
<feature type="transmembrane region" description="Helical" evidence="8">
    <location>
        <begin position="118"/>
        <end position="142"/>
    </location>
</feature>
<organism evidence="9 10">
    <name type="scientific">Chiloscyllium punctatum</name>
    <name type="common">Brownbanded bambooshark</name>
    <name type="synonym">Hemiscyllium punctatum</name>
    <dbReference type="NCBI Taxonomy" id="137246"/>
    <lineage>
        <taxon>Eukaryota</taxon>
        <taxon>Metazoa</taxon>
        <taxon>Chordata</taxon>
        <taxon>Craniata</taxon>
        <taxon>Vertebrata</taxon>
        <taxon>Chondrichthyes</taxon>
        <taxon>Elasmobranchii</taxon>
        <taxon>Galeomorphii</taxon>
        <taxon>Galeoidea</taxon>
        <taxon>Orectolobiformes</taxon>
        <taxon>Hemiscylliidae</taxon>
        <taxon>Chiloscyllium</taxon>
    </lineage>
</organism>
<comment type="subcellular location">
    <subcellularLocation>
        <location evidence="1">Endomembrane system</location>
    </subcellularLocation>
</comment>
<keyword evidence="8" id="KW-0812">Transmembrane</keyword>
<evidence type="ECO:0000256" key="7">
    <source>
        <dbReference type="SAM" id="Coils"/>
    </source>
</evidence>
<keyword evidence="8" id="KW-1133">Transmembrane helix</keyword>
<evidence type="ECO:0000313" key="9">
    <source>
        <dbReference type="EMBL" id="GCC20481.1"/>
    </source>
</evidence>
<dbReference type="PANTHER" id="PTHR12713:SF13">
    <property type="entry name" value="V-TYPE PROTON ATPASE SUBUNIT G 2"/>
    <property type="match status" value="1"/>
</dbReference>
<keyword evidence="5" id="KW-0406">Ion transport</keyword>
<evidence type="ECO:0000256" key="5">
    <source>
        <dbReference type="ARBA" id="ARBA00023065"/>
    </source>
</evidence>
<name>A0A401RQI1_CHIPU</name>
<evidence type="ECO:0000256" key="3">
    <source>
        <dbReference type="ARBA" id="ARBA00022448"/>
    </source>
</evidence>
<dbReference type="PANTHER" id="PTHR12713">
    <property type="entry name" value="VACUOLAR ATP SYNTHASE SUBUNIT G"/>
    <property type="match status" value="1"/>
</dbReference>
<evidence type="ECO:0000256" key="1">
    <source>
        <dbReference type="ARBA" id="ARBA00004308"/>
    </source>
</evidence>
<sequence length="230" mass="26020">MASQSQGIQQLLHAEKRAAEKVAEARKRKARRLRQAKEEAQGEIEQYRLEREKDFKHKQEAVMGSQGNLAAEVEQQTRQKIQAMQANHHRNKEKVLRQLLMLVCDIKPEIHHNYRIKIAILCSLVAFHTIIIAPEILLIPVYSVPDHYTHGHALQAYPRIRSVLRLHRQIIDVAFVQSTPRLALPVFGHEEAQSANQGPINVIDLVGRSSLIRNGKANGLAKMGIAGNRA</sequence>
<dbReference type="AlphaFoldDB" id="A0A401RQI1"/>
<protein>
    <recommendedName>
        <fullName evidence="11">V-type proton ATPase subunit G</fullName>
    </recommendedName>
</protein>
<dbReference type="Gene3D" id="1.20.5.2950">
    <property type="match status" value="1"/>
</dbReference>